<dbReference type="GO" id="GO:0003924">
    <property type="term" value="F:GTPase activity"/>
    <property type="evidence" value="ECO:0007669"/>
    <property type="project" value="InterPro"/>
</dbReference>
<feature type="binding site" evidence="10">
    <location>
        <begin position="206"/>
        <end position="212"/>
    </location>
    <ligand>
        <name>GTP</name>
        <dbReference type="ChEBI" id="CHEBI:37565"/>
    </ligand>
</feature>
<evidence type="ECO:0000256" key="2">
    <source>
        <dbReference type="ARBA" id="ARBA00022707"/>
    </source>
</evidence>
<name>A0A553NPR2_TIGCA</name>
<feature type="binding site" evidence="10">
    <location>
        <begin position="300"/>
        <end position="303"/>
    </location>
    <ligand>
        <name>GTP</name>
        <dbReference type="ChEBI" id="CHEBI:37565"/>
    </ligand>
</feature>
<protein>
    <submittedName>
        <fullName evidence="12">Uncharacterized protein</fullName>
    </submittedName>
</protein>
<dbReference type="AlphaFoldDB" id="A0A553NPR2"/>
<sequence length="740" mass="85969">MFHFLESVKKTSKITRQGTTGSSSGVAAPVIGPLVKNHLVHDRRSKWPLIAGSAKEIKILLLGSGQSGKSTFLKQMRILHDHSFNTVAECISYRPTINSNLLESVKTILLVMEERRVELTSEETLKLKKQFLEFYAKEYMPHLVYTTQNIPMHLGDIIAGIWRDERLQKFYNRTSDFQVVENARYFMESAKRICCLHYVPTKQDILQSRRQTMAIVEMAFCVKDWVFRMIDVGGQRSQRMKWISLFDNMDCILFFVALSGYNLLLEEDGQTNRMKEALRVFFYLTSSPFLHNVQMMLFLNKTDLFREKLKRYPLNICFQDYSGPNEFGPAIEYVASRFKAHCVKEELYTHYTCSTDTMHIQFVFRATALHPMGALGRQLAQDGRLSASSKEIRILLLGNGQSGKSTFLNQMRILHNHAFESSSECSIFLPIINSNLMESLRTILLTMEEQRLELTSVETLKVPTTLAEIPCGITFQDLNTWWDHHKKEFLEFFSHEYRPRLANTPQNIPDHLGKIITGIWRDVQLQESYYKAIDLQVSENAKYFMEHAQRVCCLEYTPTKQDILRSWTHTMGITELSFCLEANVFRMTDIGGQRSQRKKWISMFDHMDSVLFFVALSVYNLLLEEDNQTNRMKEALRVFSDLTLSPFLDYVVVMLFLNKTDLFREKLKRYPLKMCFQEYSGPNNFGPAIDYVASQFKDQCTKENIYTHYTCSTDTTYIQNVFLAVSDVLLKQMIDNIGLN</sequence>
<evidence type="ECO:0000256" key="7">
    <source>
        <dbReference type="ARBA" id="ARBA00023139"/>
    </source>
</evidence>
<dbReference type="PANTHER" id="PTHR10218">
    <property type="entry name" value="GTP-BINDING PROTEIN ALPHA SUBUNIT"/>
    <property type="match status" value="1"/>
</dbReference>
<dbReference type="InterPro" id="IPR011025">
    <property type="entry name" value="GproteinA_insert"/>
</dbReference>
<keyword evidence="4 10" id="KW-0547">Nucleotide-binding</keyword>
<keyword evidence="7" id="KW-0564">Palmitate</keyword>
<dbReference type="OMA" id="AGIQKCY"/>
<comment type="caution">
    <text evidence="12">The sequence shown here is derived from an EMBL/GenBank/DDBJ whole genome shotgun (WGS) entry which is preliminary data.</text>
</comment>
<dbReference type="GO" id="GO:0046872">
    <property type="term" value="F:metal ion binding"/>
    <property type="evidence" value="ECO:0007669"/>
    <property type="project" value="UniProtKB-KW"/>
</dbReference>
<keyword evidence="13" id="KW-1185">Reference proteome</keyword>
<proteinExistence type="inferred from homology"/>
<evidence type="ECO:0000256" key="9">
    <source>
        <dbReference type="ARBA" id="ARBA00023288"/>
    </source>
</evidence>
<dbReference type="SUPFAM" id="SSF47895">
    <property type="entry name" value="Transducin (alpha subunit), insertion domain"/>
    <property type="match status" value="2"/>
</dbReference>
<dbReference type="GO" id="GO:0005737">
    <property type="term" value="C:cytoplasm"/>
    <property type="evidence" value="ECO:0007669"/>
    <property type="project" value="TreeGrafter"/>
</dbReference>
<dbReference type="SUPFAM" id="SSF52540">
    <property type="entry name" value="P-loop containing nucleoside triphosphate hydrolases"/>
    <property type="match status" value="2"/>
</dbReference>
<dbReference type="PROSITE" id="PS51882">
    <property type="entry name" value="G_ALPHA"/>
    <property type="match status" value="2"/>
</dbReference>
<gene>
    <name evidence="12" type="ORF">TCAL_03738</name>
</gene>
<dbReference type="Gene3D" id="1.10.400.10">
    <property type="entry name" value="GI Alpha 1, domain 2-like"/>
    <property type="match status" value="2"/>
</dbReference>
<feature type="binding site" evidence="11">
    <location>
        <position position="212"/>
    </location>
    <ligand>
        <name>Mg(2+)</name>
        <dbReference type="ChEBI" id="CHEBI:18420"/>
    </ligand>
</feature>
<evidence type="ECO:0000256" key="4">
    <source>
        <dbReference type="ARBA" id="ARBA00022741"/>
    </source>
</evidence>
<evidence type="ECO:0000256" key="6">
    <source>
        <dbReference type="ARBA" id="ARBA00023134"/>
    </source>
</evidence>
<evidence type="ECO:0000256" key="5">
    <source>
        <dbReference type="ARBA" id="ARBA00022842"/>
    </source>
</evidence>
<dbReference type="SMART" id="SM00275">
    <property type="entry name" value="G_alpha"/>
    <property type="match status" value="2"/>
</dbReference>
<accession>A0A553NPR2</accession>
<dbReference type="Gene3D" id="3.40.50.300">
    <property type="entry name" value="P-loop containing nucleotide triphosphate hydrolases"/>
    <property type="match status" value="2"/>
</dbReference>
<keyword evidence="8" id="KW-0807">Transducer</keyword>
<keyword evidence="3 11" id="KW-0479">Metal-binding</keyword>
<dbReference type="FunFam" id="3.40.50.300:FF:003800">
    <property type="entry name" value="Guanine nucleotide-binding protein G(k) subunit alpha"/>
    <property type="match status" value="2"/>
</dbReference>
<dbReference type="GO" id="GO:0031683">
    <property type="term" value="F:G-protein beta/gamma-subunit complex binding"/>
    <property type="evidence" value="ECO:0007669"/>
    <property type="project" value="InterPro"/>
</dbReference>
<keyword evidence="6 10" id="KW-0342">GTP-binding</keyword>
<dbReference type="EMBL" id="VCGU01000011">
    <property type="protein sequence ID" value="TRY67397.1"/>
    <property type="molecule type" value="Genomic_DNA"/>
</dbReference>
<evidence type="ECO:0000256" key="11">
    <source>
        <dbReference type="PIRSR" id="PIRSR601019-2"/>
    </source>
</evidence>
<dbReference type="STRING" id="6832.A0A553NPR2"/>
<organism evidence="12 13">
    <name type="scientific">Tigriopus californicus</name>
    <name type="common">Marine copepod</name>
    <dbReference type="NCBI Taxonomy" id="6832"/>
    <lineage>
        <taxon>Eukaryota</taxon>
        <taxon>Metazoa</taxon>
        <taxon>Ecdysozoa</taxon>
        <taxon>Arthropoda</taxon>
        <taxon>Crustacea</taxon>
        <taxon>Multicrustacea</taxon>
        <taxon>Hexanauplia</taxon>
        <taxon>Copepoda</taxon>
        <taxon>Harpacticoida</taxon>
        <taxon>Harpacticidae</taxon>
        <taxon>Tigriopus</taxon>
    </lineage>
</organism>
<dbReference type="Proteomes" id="UP000318571">
    <property type="component" value="Chromosome 4"/>
</dbReference>
<evidence type="ECO:0000256" key="8">
    <source>
        <dbReference type="ARBA" id="ARBA00023224"/>
    </source>
</evidence>
<dbReference type="InterPro" id="IPR027417">
    <property type="entry name" value="P-loop_NTPase"/>
</dbReference>
<evidence type="ECO:0000313" key="12">
    <source>
        <dbReference type="EMBL" id="TRY67397.1"/>
    </source>
</evidence>
<feature type="binding site" evidence="10">
    <location>
        <begin position="231"/>
        <end position="235"/>
    </location>
    <ligand>
        <name>GTP</name>
        <dbReference type="ChEBI" id="CHEBI:37565"/>
    </ligand>
</feature>
<feature type="binding site" evidence="11">
    <location>
        <position position="70"/>
    </location>
    <ligand>
        <name>Mg(2+)</name>
        <dbReference type="ChEBI" id="CHEBI:18420"/>
    </ligand>
</feature>
<comment type="similarity">
    <text evidence="1">Belongs to the G-alpha family. G(i/o/t/z) subfamily.</text>
</comment>
<dbReference type="GO" id="GO:0001664">
    <property type="term" value="F:G protein-coupled receptor binding"/>
    <property type="evidence" value="ECO:0007669"/>
    <property type="project" value="TreeGrafter"/>
</dbReference>
<dbReference type="CDD" id="cd00066">
    <property type="entry name" value="G-alpha"/>
    <property type="match status" value="2"/>
</dbReference>
<dbReference type="InterPro" id="IPR001019">
    <property type="entry name" value="Gprotein_alpha_su"/>
</dbReference>
<keyword evidence="5 11" id="KW-0460">Magnesium</keyword>
<keyword evidence="9" id="KW-0449">Lipoprotein</keyword>
<dbReference type="Pfam" id="PF00503">
    <property type="entry name" value="G-alpha"/>
    <property type="match status" value="2"/>
</dbReference>
<dbReference type="GO" id="GO:0005834">
    <property type="term" value="C:heterotrimeric G-protein complex"/>
    <property type="evidence" value="ECO:0007669"/>
    <property type="project" value="TreeGrafter"/>
</dbReference>
<dbReference type="PRINTS" id="PR00318">
    <property type="entry name" value="GPROTEINA"/>
</dbReference>
<reference evidence="12 13" key="1">
    <citation type="journal article" date="2018" name="Nat. Ecol. Evol.">
        <title>Genomic signatures of mitonuclear coevolution across populations of Tigriopus californicus.</title>
        <authorList>
            <person name="Barreto F.S."/>
            <person name="Watson E.T."/>
            <person name="Lima T.G."/>
            <person name="Willett C.S."/>
            <person name="Edmands S."/>
            <person name="Li W."/>
            <person name="Burton R.S."/>
        </authorList>
    </citation>
    <scope>NUCLEOTIDE SEQUENCE [LARGE SCALE GENOMIC DNA]</scope>
    <source>
        <strain evidence="12 13">San Diego</strain>
    </source>
</reference>
<evidence type="ECO:0000313" key="13">
    <source>
        <dbReference type="Proteomes" id="UP000318571"/>
    </source>
</evidence>
<keyword evidence="2" id="KW-0519">Myristate</keyword>
<dbReference type="GO" id="GO:0007188">
    <property type="term" value="P:adenylate cyclase-modulating G protein-coupled receptor signaling pathway"/>
    <property type="evidence" value="ECO:0007669"/>
    <property type="project" value="TreeGrafter"/>
</dbReference>
<evidence type="ECO:0000256" key="1">
    <source>
        <dbReference type="ARBA" id="ARBA00006628"/>
    </source>
</evidence>
<dbReference type="GO" id="GO:0005525">
    <property type="term" value="F:GTP binding"/>
    <property type="evidence" value="ECO:0007669"/>
    <property type="project" value="UniProtKB-KW"/>
</dbReference>
<evidence type="ECO:0000256" key="3">
    <source>
        <dbReference type="ARBA" id="ARBA00022723"/>
    </source>
</evidence>
<evidence type="ECO:0000256" key="10">
    <source>
        <dbReference type="PIRSR" id="PIRSR601019-1"/>
    </source>
</evidence>
<dbReference type="PANTHER" id="PTHR10218:SF302">
    <property type="entry name" value="GUANINE NUCLEOTIDE-BINDING PROTEIN ALPHA-5 SUBUNIT"/>
    <property type="match status" value="1"/>
</dbReference>